<reference evidence="1 2" key="1">
    <citation type="submission" date="2018-06" db="EMBL/GenBank/DDBJ databases">
        <title>Genomic Encyclopedia of Archaeal and Bacterial Type Strains, Phase II (KMG-II): from individual species to whole genera.</title>
        <authorList>
            <person name="Goeker M."/>
        </authorList>
    </citation>
    <scope>NUCLEOTIDE SEQUENCE [LARGE SCALE GENOMIC DNA]</scope>
    <source>
        <strain evidence="1 2">DSM 17205</strain>
    </source>
</reference>
<evidence type="ECO:0008006" key="3">
    <source>
        <dbReference type="Google" id="ProtNLM"/>
    </source>
</evidence>
<dbReference type="RefSeq" id="WP_015363819.1">
    <property type="nucleotide sequence ID" value="NZ_QKZR01000006.1"/>
</dbReference>
<evidence type="ECO:0000313" key="1">
    <source>
        <dbReference type="EMBL" id="PZX37792.1"/>
    </source>
</evidence>
<proteinExistence type="predicted"/>
<evidence type="ECO:0000313" key="2">
    <source>
        <dbReference type="Proteomes" id="UP000248584"/>
    </source>
</evidence>
<organism evidence="1 2">
    <name type="scientific">Nonlabens dokdonensis</name>
    <dbReference type="NCBI Taxonomy" id="328515"/>
    <lineage>
        <taxon>Bacteria</taxon>
        <taxon>Pseudomonadati</taxon>
        <taxon>Bacteroidota</taxon>
        <taxon>Flavobacteriia</taxon>
        <taxon>Flavobacteriales</taxon>
        <taxon>Flavobacteriaceae</taxon>
        <taxon>Nonlabens</taxon>
    </lineage>
</organism>
<sequence length="379" mass="43780">MSDFPGIGRKRPQLNVSYKNLFLDTNNPRLPSKIQGKSEADLIKYIKKAYYLEELAQSMSVNGYLDEEPLVAIPNKLPKKFEAIAENELKHNQDYLNFITNDTTTFTVVEGNRRLSTVKLLLSGGFQNYTSSSQAIREDLEILPVIIYPNKDSVLTYLGVRHINPVRKWGAYEKARYIAQMIEQHGISIDEVQKRIGDTSNSARKTYTSYRLIEIMEDEYSYDSQDSKENFSFLMLATGQGSIKRYIGLPEKWNDIDPNKIITKENLKKLKRVFRWIYGDGDKLSVITESRDITNKLSPVLNFEEATKYLEEYNDLEGAYDRSDGDDLLLNKYFANAIKYLDKAFLLIVDNGITDEGRVYFSKIRKRIKSIKNSLRNED</sequence>
<name>A0ABX5PUZ6_9FLAO</name>
<dbReference type="Proteomes" id="UP000248584">
    <property type="component" value="Unassembled WGS sequence"/>
</dbReference>
<protein>
    <recommendedName>
        <fullName evidence="3">ParB/Sulfiredoxin domain-containing protein</fullName>
    </recommendedName>
</protein>
<keyword evidence="2" id="KW-1185">Reference proteome</keyword>
<comment type="caution">
    <text evidence="1">The sequence shown here is derived from an EMBL/GenBank/DDBJ whole genome shotgun (WGS) entry which is preliminary data.</text>
</comment>
<dbReference type="EMBL" id="QKZR01000006">
    <property type="protein sequence ID" value="PZX37792.1"/>
    <property type="molecule type" value="Genomic_DNA"/>
</dbReference>
<gene>
    <name evidence="1" type="ORF">LX97_02887</name>
</gene>
<accession>A0ABX5PUZ6</accession>